<organism evidence="1 2">
    <name type="scientific">Spirosoma flavum</name>
    <dbReference type="NCBI Taxonomy" id="2048557"/>
    <lineage>
        <taxon>Bacteria</taxon>
        <taxon>Pseudomonadati</taxon>
        <taxon>Bacteroidota</taxon>
        <taxon>Cytophagia</taxon>
        <taxon>Cytophagales</taxon>
        <taxon>Cytophagaceae</taxon>
        <taxon>Spirosoma</taxon>
    </lineage>
</organism>
<dbReference type="EMBL" id="JBHUOM010000035">
    <property type="protein sequence ID" value="MFD2937512.1"/>
    <property type="molecule type" value="Genomic_DNA"/>
</dbReference>
<evidence type="ECO:0000313" key="2">
    <source>
        <dbReference type="Proteomes" id="UP001597512"/>
    </source>
</evidence>
<dbReference type="RefSeq" id="WP_381507659.1">
    <property type="nucleotide sequence ID" value="NZ_JBHUOM010000035.1"/>
</dbReference>
<reference evidence="2" key="1">
    <citation type="journal article" date="2019" name="Int. J. Syst. Evol. Microbiol.">
        <title>The Global Catalogue of Microorganisms (GCM) 10K type strain sequencing project: providing services to taxonomists for standard genome sequencing and annotation.</title>
        <authorList>
            <consortium name="The Broad Institute Genomics Platform"/>
            <consortium name="The Broad Institute Genome Sequencing Center for Infectious Disease"/>
            <person name="Wu L."/>
            <person name="Ma J."/>
        </authorList>
    </citation>
    <scope>NUCLEOTIDE SEQUENCE [LARGE SCALE GENOMIC DNA]</scope>
    <source>
        <strain evidence="2">KCTC 52490</strain>
    </source>
</reference>
<sequence>MTLETLPPIPTRGRQTQMKTYSVTNGLRVSIDRSGAETPDPDVPFQLLISLERITGLAYTTTSHYAEPNERNLLYEAFDQTQAETFYQDNLHMLNLMMDDEF</sequence>
<accession>A0ABW6ASS4</accession>
<dbReference type="Proteomes" id="UP001597512">
    <property type="component" value="Unassembled WGS sequence"/>
</dbReference>
<proteinExistence type="predicted"/>
<name>A0ABW6ASS4_9BACT</name>
<comment type="caution">
    <text evidence="1">The sequence shown here is derived from an EMBL/GenBank/DDBJ whole genome shotgun (WGS) entry which is preliminary data.</text>
</comment>
<evidence type="ECO:0000313" key="1">
    <source>
        <dbReference type="EMBL" id="MFD2937512.1"/>
    </source>
</evidence>
<gene>
    <name evidence="1" type="ORF">ACFS25_27310</name>
</gene>
<keyword evidence="2" id="KW-1185">Reference proteome</keyword>
<protein>
    <submittedName>
        <fullName evidence="1">Uncharacterized protein</fullName>
    </submittedName>
</protein>